<dbReference type="AlphaFoldDB" id="A0A644ZA08"/>
<protein>
    <submittedName>
        <fullName evidence="1">Uncharacterized protein</fullName>
    </submittedName>
</protein>
<proteinExistence type="predicted"/>
<gene>
    <name evidence="1" type="ORF">SDC9_84335</name>
</gene>
<name>A0A644ZA08_9ZZZZ</name>
<evidence type="ECO:0000313" key="1">
    <source>
        <dbReference type="EMBL" id="MPM37716.1"/>
    </source>
</evidence>
<accession>A0A644ZA08</accession>
<reference evidence="1" key="1">
    <citation type="submission" date="2019-08" db="EMBL/GenBank/DDBJ databases">
        <authorList>
            <person name="Kucharzyk K."/>
            <person name="Murdoch R.W."/>
            <person name="Higgins S."/>
            <person name="Loffler F."/>
        </authorList>
    </citation>
    <scope>NUCLEOTIDE SEQUENCE</scope>
</reference>
<sequence>MGSAVAGDQRIQQVRRIRAADGFNARKRIDVEAPLLADGKADDLCVQFVQRALRRNFRNRGRALIDEVVAYERINIAVRVNVFGVFRGNAVYQIERFCGRDIPAERIRSAAHAGVGIVGMIEEPLLGVCAGNIRNTRFPANHLTVRKEVQVAGSILKGARAAHGKDANRFVLR</sequence>
<organism evidence="1">
    <name type="scientific">bioreactor metagenome</name>
    <dbReference type="NCBI Taxonomy" id="1076179"/>
    <lineage>
        <taxon>unclassified sequences</taxon>
        <taxon>metagenomes</taxon>
        <taxon>ecological metagenomes</taxon>
    </lineage>
</organism>
<dbReference type="EMBL" id="VSSQ01008042">
    <property type="protein sequence ID" value="MPM37716.1"/>
    <property type="molecule type" value="Genomic_DNA"/>
</dbReference>
<comment type="caution">
    <text evidence="1">The sequence shown here is derived from an EMBL/GenBank/DDBJ whole genome shotgun (WGS) entry which is preliminary data.</text>
</comment>